<comment type="caution">
    <text evidence="1">The sequence shown here is derived from an EMBL/GenBank/DDBJ whole genome shotgun (WGS) entry which is preliminary data.</text>
</comment>
<sequence length="143" mass="14430">MKVMVIDGQGGGLGRQLVAAIKAQCPGVRVLAVGTNSAATTAMLRAGADQAATGENAILVGCRRADIIMGPVGIVIADAMLGEITPKAAMAVGQSSAVRVLVPVNQCDNIVAGAQELPMSRLIQSAVDALQNVCNPDHTAGSR</sequence>
<accession>A0ABR9R540</accession>
<reference evidence="1 2" key="1">
    <citation type="submission" date="2020-10" db="EMBL/GenBank/DDBJ databases">
        <title>ChiBAC.</title>
        <authorList>
            <person name="Zenner C."/>
            <person name="Hitch T.C.A."/>
            <person name="Clavel T."/>
        </authorList>
    </citation>
    <scope>NUCLEOTIDE SEQUENCE [LARGE SCALE GENOMIC DNA]</scope>
    <source>
        <strain evidence="1 2">DSM 109015</strain>
    </source>
</reference>
<organism evidence="1 2">
    <name type="scientific">Gemmiger gallinarum</name>
    <dbReference type="NCBI Taxonomy" id="2779354"/>
    <lineage>
        <taxon>Bacteria</taxon>
        <taxon>Bacillati</taxon>
        <taxon>Bacillota</taxon>
        <taxon>Clostridia</taxon>
        <taxon>Eubacteriales</taxon>
        <taxon>Gemmiger</taxon>
    </lineage>
</organism>
<proteinExistence type="predicted"/>
<dbReference type="InterPro" id="IPR024208">
    <property type="entry name" value="DUF3842"/>
</dbReference>
<protein>
    <submittedName>
        <fullName evidence="1">DUF3842 family protein</fullName>
    </submittedName>
</protein>
<keyword evidence="2" id="KW-1185">Reference proteome</keyword>
<evidence type="ECO:0000313" key="2">
    <source>
        <dbReference type="Proteomes" id="UP000768567"/>
    </source>
</evidence>
<dbReference type="Proteomes" id="UP000768567">
    <property type="component" value="Unassembled WGS sequence"/>
</dbReference>
<dbReference type="EMBL" id="JADCKC010000003">
    <property type="protein sequence ID" value="MBE5038273.1"/>
    <property type="molecule type" value="Genomic_DNA"/>
</dbReference>
<name>A0ABR9R540_9FIRM</name>
<dbReference type="RefSeq" id="WP_193502976.1">
    <property type="nucleotide sequence ID" value="NZ_JADCKC010000003.1"/>
</dbReference>
<gene>
    <name evidence="1" type="ORF">INF35_10790</name>
</gene>
<dbReference type="Pfam" id="PF12953">
    <property type="entry name" value="DUF3842"/>
    <property type="match status" value="1"/>
</dbReference>
<evidence type="ECO:0000313" key="1">
    <source>
        <dbReference type="EMBL" id="MBE5038273.1"/>
    </source>
</evidence>